<evidence type="ECO:0000259" key="6">
    <source>
        <dbReference type="PROSITE" id="PS50113"/>
    </source>
</evidence>
<evidence type="ECO:0000256" key="2">
    <source>
        <dbReference type="ARBA" id="ARBA00022692"/>
    </source>
</evidence>
<dbReference type="KEGG" id="dej:AWY79_17935"/>
<keyword evidence="4" id="KW-0472">Membrane</keyword>
<evidence type="ECO:0000313" key="10">
    <source>
        <dbReference type="EMBL" id="TDT82047.1"/>
    </source>
</evidence>
<dbReference type="InterPro" id="IPR000160">
    <property type="entry name" value="GGDEF_dom"/>
</dbReference>
<dbReference type="Proteomes" id="UP000295506">
    <property type="component" value="Unassembled WGS sequence"/>
</dbReference>
<dbReference type="Pfam" id="PF00990">
    <property type="entry name" value="GGDEF"/>
    <property type="match status" value="1"/>
</dbReference>
<feature type="domain" description="CHASE" evidence="7">
    <location>
        <begin position="90"/>
        <end position="188"/>
    </location>
</feature>
<dbReference type="InterPro" id="IPR000700">
    <property type="entry name" value="PAS-assoc_C"/>
</dbReference>
<dbReference type="InterPro" id="IPR035965">
    <property type="entry name" value="PAS-like_dom_sf"/>
</dbReference>
<keyword evidence="11" id="KW-1185">Reference proteome</keyword>
<dbReference type="SUPFAM" id="SSF55073">
    <property type="entry name" value="Nucleotide cyclase"/>
    <property type="match status" value="1"/>
</dbReference>
<dbReference type="InterPro" id="IPR006189">
    <property type="entry name" value="CHASE_dom"/>
</dbReference>
<dbReference type="EMBL" id="CP014206">
    <property type="protein sequence ID" value="AMK12846.1"/>
    <property type="molecule type" value="Genomic_DNA"/>
</dbReference>
<dbReference type="PROSITE" id="PS50887">
    <property type="entry name" value="GGDEF"/>
    <property type="match status" value="1"/>
</dbReference>
<dbReference type="CDD" id="cd01949">
    <property type="entry name" value="GGDEF"/>
    <property type="match status" value="1"/>
</dbReference>
<dbReference type="InterPro" id="IPR013767">
    <property type="entry name" value="PAS_fold"/>
</dbReference>
<dbReference type="PROSITE" id="PS50112">
    <property type="entry name" value="PAS"/>
    <property type="match status" value="1"/>
</dbReference>
<dbReference type="SMART" id="SM01079">
    <property type="entry name" value="CHASE"/>
    <property type="match status" value="1"/>
</dbReference>
<dbReference type="NCBIfam" id="TIGR00254">
    <property type="entry name" value="GGDEF"/>
    <property type="match status" value="1"/>
</dbReference>
<dbReference type="Gene3D" id="3.30.450.20">
    <property type="entry name" value="PAS domain"/>
    <property type="match status" value="2"/>
</dbReference>
<dbReference type="Pfam" id="PF08447">
    <property type="entry name" value="PAS_3"/>
    <property type="match status" value="1"/>
</dbReference>
<dbReference type="InterPro" id="IPR013655">
    <property type="entry name" value="PAS_fold_3"/>
</dbReference>
<dbReference type="AlphaFoldDB" id="A0A126QSX3"/>
<dbReference type="Proteomes" id="UP000055611">
    <property type="component" value="Chromosome"/>
</dbReference>
<reference evidence="10 12" key="2">
    <citation type="submission" date="2019-03" db="EMBL/GenBank/DDBJ databases">
        <title>Genomic Encyclopedia of Type Strains, Phase IV (KMG-IV): sequencing the most valuable type-strain genomes for metagenomic binning, comparative biology and taxonomic classification.</title>
        <authorList>
            <person name="Goeker M."/>
        </authorList>
    </citation>
    <scope>NUCLEOTIDE SEQUENCE [LARGE SCALE GENOMIC DNA]</scope>
    <source>
        <strain evidence="10 12">DSM 101483</strain>
    </source>
</reference>
<dbReference type="GO" id="GO:0007165">
    <property type="term" value="P:signal transduction"/>
    <property type="evidence" value="ECO:0007669"/>
    <property type="project" value="UniProtKB-ARBA"/>
</dbReference>
<dbReference type="Pfam" id="PF00989">
    <property type="entry name" value="PAS"/>
    <property type="match status" value="1"/>
</dbReference>
<feature type="domain" description="GGDEF" evidence="8">
    <location>
        <begin position="573"/>
        <end position="707"/>
    </location>
</feature>
<dbReference type="SMART" id="SM00086">
    <property type="entry name" value="PAC"/>
    <property type="match status" value="2"/>
</dbReference>
<organism evidence="10 12">
    <name type="scientific">Pseudodesulfovibrio indicus</name>
    <dbReference type="NCBI Taxonomy" id="1716143"/>
    <lineage>
        <taxon>Bacteria</taxon>
        <taxon>Pseudomonadati</taxon>
        <taxon>Thermodesulfobacteriota</taxon>
        <taxon>Desulfovibrionia</taxon>
        <taxon>Desulfovibrionales</taxon>
        <taxon>Desulfovibrionaceae</taxon>
    </lineage>
</organism>
<dbReference type="FunFam" id="3.30.70.270:FF:000001">
    <property type="entry name" value="Diguanylate cyclase domain protein"/>
    <property type="match status" value="1"/>
</dbReference>
<evidence type="ECO:0000256" key="3">
    <source>
        <dbReference type="ARBA" id="ARBA00022989"/>
    </source>
</evidence>
<protein>
    <submittedName>
        <fullName evidence="10">PAS domain S-box-containing protein/diguanylate cyclase (GGDEF)-like protein</fullName>
    </submittedName>
</protein>
<proteinExistence type="predicted"/>
<dbReference type="CDD" id="cd00130">
    <property type="entry name" value="PAS"/>
    <property type="match status" value="2"/>
</dbReference>
<dbReference type="InterPro" id="IPR043128">
    <property type="entry name" value="Rev_trsase/Diguanyl_cyclase"/>
</dbReference>
<dbReference type="OrthoDB" id="5460745at2"/>
<keyword evidence="2" id="KW-0812">Transmembrane</keyword>
<feature type="domain" description="PAS" evidence="5">
    <location>
        <begin position="413"/>
        <end position="466"/>
    </location>
</feature>
<dbReference type="SMART" id="SM00091">
    <property type="entry name" value="PAS"/>
    <property type="match status" value="2"/>
</dbReference>
<dbReference type="GO" id="GO:0006355">
    <property type="term" value="P:regulation of DNA-templated transcription"/>
    <property type="evidence" value="ECO:0007669"/>
    <property type="project" value="InterPro"/>
</dbReference>
<dbReference type="Pfam" id="PF03924">
    <property type="entry name" value="CHASE"/>
    <property type="match status" value="1"/>
</dbReference>
<evidence type="ECO:0000259" key="5">
    <source>
        <dbReference type="PROSITE" id="PS50112"/>
    </source>
</evidence>
<dbReference type="InterPro" id="IPR000014">
    <property type="entry name" value="PAS"/>
</dbReference>
<dbReference type="Gene3D" id="3.30.70.270">
    <property type="match status" value="1"/>
</dbReference>
<comment type="subcellular location">
    <subcellularLocation>
        <location evidence="1">Membrane</location>
    </subcellularLocation>
</comment>
<dbReference type="InterPro" id="IPR052155">
    <property type="entry name" value="Biofilm_reg_signaling"/>
</dbReference>
<dbReference type="PANTHER" id="PTHR44757:SF2">
    <property type="entry name" value="BIOFILM ARCHITECTURE MAINTENANCE PROTEIN MBAA"/>
    <property type="match status" value="1"/>
</dbReference>
<evidence type="ECO:0000256" key="1">
    <source>
        <dbReference type="ARBA" id="ARBA00004370"/>
    </source>
</evidence>
<dbReference type="GO" id="GO:0003824">
    <property type="term" value="F:catalytic activity"/>
    <property type="evidence" value="ECO:0007669"/>
    <property type="project" value="UniProtKB-ARBA"/>
</dbReference>
<evidence type="ECO:0000313" key="9">
    <source>
        <dbReference type="EMBL" id="AMK12846.1"/>
    </source>
</evidence>
<dbReference type="Gene3D" id="2.10.70.100">
    <property type="match status" value="1"/>
</dbReference>
<feature type="domain" description="PAC" evidence="6">
    <location>
        <begin position="360"/>
        <end position="412"/>
    </location>
</feature>
<accession>A0A126QSX3</accession>
<feature type="domain" description="PAC" evidence="6">
    <location>
        <begin position="491"/>
        <end position="541"/>
    </location>
</feature>
<reference evidence="9 11" key="1">
    <citation type="journal article" date="2016" name="Front. Microbiol.">
        <title>Genome Sequence of the Piezophilic, Mesophilic Sulfate-Reducing Bacterium Desulfovibrio indicus J2T.</title>
        <authorList>
            <person name="Cao J."/>
            <person name="Maignien L."/>
            <person name="Shao Z."/>
            <person name="Alain K."/>
            <person name="Jebbar M."/>
        </authorList>
    </citation>
    <scope>NUCLEOTIDE SEQUENCE [LARGE SCALE GENOMIC DNA]</scope>
    <source>
        <strain evidence="9 11">J2</strain>
    </source>
</reference>
<dbReference type="InterPro" id="IPR029787">
    <property type="entry name" value="Nucleotide_cyclase"/>
</dbReference>
<dbReference type="GO" id="GO:0016020">
    <property type="term" value="C:membrane"/>
    <property type="evidence" value="ECO:0007669"/>
    <property type="project" value="UniProtKB-SubCell"/>
</dbReference>
<dbReference type="PROSITE" id="PS50839">
    <property type="entry name" value="CHASE"/>
    <property type="match status" value="1"/>
</dbReference>
<dbReference type="SUPFAM" id="SSF55785">
    <property type="entry name" value="PYP-like sensor domain (PAS domain)"/>
    <property type="match status" value="2"/>
</dbReference>
<evidence type="ECO:0000259" key="8">
    <source>
        <dbReference type="PROSITE" id="PS50887"/>
    </source>
</evidence>
<evidence type="ECO:0000256" key="4">
    <source>
        <dbReference type="ARBA" id="ARBA00023136"/>
    </source>
</evidence>
<dbReference type="RefSeq" id="WP_066806833.1">
    <property type="nucleotide sequence ID" value="NZ_CP014206.1"/>
</dbReference>
<dbReference type="PANTHER" id="PTHR44757">
    <property type="entry name" value="DIGUANYLATE CYCLASE DGCP"/>
    <property type="match status" value="1"/>
</dbReference>
<dbReference type="EMBL" id="SOBK01000017">
    <property type="protein sequence ID" value="TDT82047.1"/>
    <property type="molecule type" value="Genomic_DNA"/>
</dbReference>
<dbReference type="InterPro" id="IPR042240">
    <property type="entry name" value="CHASE_sf"/>
</dbReference>
<evidence type="ECO:0000259" key="7">
    <source>
        <dbReference type="PROSITE" id="PS50839"/>
    </source>
</evidence>
<evidence type="ECO:0000313" key="11">
    <source>
        <dbReference type="Proteomes" id="UP000055611"/>
    </source>
</evidence>
<name>A0A126QSX3_9BACT</name>
<keyword evidence="3" id="KW-1133">Transmembrane helix</keyword>
<gene>
    <name evidence="9" type="ORF">AWY79_17935</name>
    <name evidence="10" type="ORF">EDC59_11726</name>
</gene>
<dbReference type="NCBIfam" id="TIGR00229">
    <property type="entry name" value="sensory_box"/>
    <property type="match status" value="2"/>
</dbReference>
<evidence type="ECO:0000313" key="12">
    <source>
        <dbReference type="Proteomes" id="UP000295506"/>
    </source>
</evidence>
<dbReference type="InterPro" id="IPR001610">
    <property type="entry name" value="PAC"/>
</dbReference>
<sequence length="714" mass="79474">MIARFLFAAILVVLASAGVEGVLEYELLTRSRSEERLAVLNRVSTLRADLEKELIENLSLIYGTANFISVTPDMNQRKFEQYAKGVLAWDPLLRNLAAAPDFVMAYVHPLAGNEGLIGFDYRANSKQWPQVQKVMETGRMVIAGPLDLIQGGRGIIGRAPVFATFNGKREFWGIVSAVIDTDRLFQKVGLTRTGLRIALRGVDGAGEGGEMIFGEETLFAPKAAPVKVAVRFPSGTWVIAAAPGGGWDSRPTHAVEFRLLTMGFVLVILFMLYRGMRKKHILLKTRRTLNEAQAIARFGSWELDMRTGVSWWSDQVYRLYGVDPEEFEPSLDVLLERIPEDDLPAVKSALEKTEHSREPFSLFHRINRADGSQIHVHVQGAGEYGPRGRLLRVVGTILDITEQVRTQEALRKEQLKLTAMADASYDAFIMIDARGRILFWSPAAERMYGWTEKEAMGKEIHELIAPVSYHEDAKAGIRRFAGTGTGPVMESIMEFDSVRKDGSILPVERSVSAFQVEGEYFAVGILRDITERKRFLEELTRLARIDGMTGLNNRAYFTELAELELERARRQGHPLCLVMFDADRFKLVNDTYGHDVGDQVLVGLTGAVAESMRRTDILGRLGGEEFAALLVDTDLESARLVAEKMRKAAEDTTVTIQDGVVVDFTISLGIAEFSENVPDLEHLLRFADQALYQAKTSGRNRCVAHGDAPPDPAP</sequence>
<dbReference type="PROSITE" id="PS50113">
    <property type="entry name" value="PAC"/>
    <property type="match status" value="2"/>
</dbReference>
<dbReference type="Gene3D" id="3.30.450.350">
    <property type="entry name" value="CHASE domain"/>
    <property type="match status" value="1"/>
</dbReference>
<dbReference type="SMART" id="SM00267">
    <property type="entry name" value="GGDEF"/>
    <property type="match status" value="1"/>
</dbReference>